<dbReference type="Proteomes" id="UP000592820">
    <property type="component" value="Unassembled WGS sequence"/>
</dbReference>
<evidence type="ECO:0000256" key="1">
    <source>
        <dbReference type="ARBA" id="ARBA00043967"/>
    </source>
</evidence>
<dbReference type="Pfam" id="PF01458">
    <property type="entry name" value="SUFBD_core"/>
    <property type="match status" value="1"/>
</dbReference>
<reference evidence="4 5" key="1">
    <citation type="submission" date="2020-08" db="EMBL/GenBank/DDBJ databases">
        <title>Genomic Encyclopedia of Type Strains, Phase IV (KMG-V): Genome sequencing to study the core and pangenomes of soil and plant-associated prokaryotes.</title>
        <authorList>
            <person name="Whitman W."/>
        </authorList>
    </citation>
    <scope>NUCLEOTIDE SEQUENCE [LARGE SCALE GENOMIC DNA]</scope>
    <source>
        <strain evidence="4 5">JPY162</strain>
    </source>
</reference>
<name>A0A7W8P7Y8_9BURK</name>
<sequence length="441" mass="49154">MSEPTLEYLHQAFQTLSSTLPGAELPWLRSARRQAFEKFEGLGFPTTRLEDWKYTNVATIAKRAWHFTSRRSDDLDVERIVDDLVPYGTAGRLVFVNGRHMPKLSRMPPLPDGAFVGSLTRAIREIPERLKAVIAHQAPPDGFAALNTAFLSDGYVVLLPPDCAIDAPLVMLFLTDEAGLAIHPFNTILADGRSRCSIVEQFAGFSDDAYLVNSVTKIVAGDEADVQHCRVHHEARSAFHIAHVDVSQQRASRFTSHSFAFGGALSRTQIDTRLQAADARAELNGLYIASARQHVDHHTRIDHEKPHGTSREHYRGVLDGAAHGVFNGNVVVHRHAQQTDTHQSNFNLLLSRDAQIDTKPQLEIHADDVKCTHGATVGQLDENQLFYLRSRGIDERVARALLIWAFARSSLEHVSIEAVRDRLTQMLLARTPEGERIRGLV</sequence>
<dbReference type="AlphaFoldDB" id="A0A7W8P7Y8"/>
<feature type="domain" description="SUF system FeS cluster assembly SufBD core" evidence="2">
    <location>
        <begin position="174"/>
        <end position="406"/>
    </location>
</feature>
<gene>
    <name evidence="4" type="ORF">HDG41_007199</name>
</gene>
<protein>
    <submittedName>
        <fullName evidence="4">Fe-S cluster assembly protein SufD</fullName>
    </submittedName>
</protein>
<dbReference type="RefSeq" id="WP_184228657.1">
    <property type="nucleotide sequence ID" value="NZ_JACHDE010000027.1"/>
</dbReference>
<proteinExistence type="inferred from homology"/>
<dbReference type="Pfam" id="PF19295">
    <property type="entry name" value="SufBD_N"/>
    <property type="match status" value="1"/>
</dbReference>
<comment type="caution">
    <text evidence="4">The sequence shown here is derived from an EMBL/GenBank/DDBJ whole genome shotgun (WGS) entry which is preliminary data.</text>
</comment>
<dbReference type="InterPro" id="IPR000825">
    <property type="entry name" value="SUF_FeS_clus_asmbl_SufBD_core"/>
</dbReference>
<dbReference type="NCBIfam" id="TIGR01981">
    <property type="entry name" value="sufD"/>
    <property type="match status" value="1"/>
</dbReference>
<dbReference type="EMBL" id="JACHDE010000027">
    <property type="protein sequence ID" value="MBB5405103.1"/>
    <property type="molecule type" value="Genomic_DNA"/>
</dbReference>
<organism evidence="4 5">
    <name type="scientific">Paraburkholderia youngii</name>
    <dbReference type="NCBI Taxonomy" id="2782701"/>
    <lineage>
        <taxon>Bacteria</taxon>
        <taxon>Pseudomonadati</taxon>
        <taxon>Pseudomonadota</taxon>
        <taxon>Betaproteobacteria</taxon>
        <taxon>Burkholderiales</taxon>
        <taxon>Burkholderiaceae</taxon>
        <taxon>Paraburkholderia</taxon>
    </lineage>
</organism>
<dbReference type="SUPFAM" id="SSF101960">
    <property type="entry name" value="Stabilizer of iron transporter SufD"/>
    <property type="match status" value="1"/>
</dbReference>
<dbReference type="InterPro" id="IPR037284">
    <property type="entry name" value="SUF_FeS_clus_asmbl_SufBD_sf"/>
</dbReference>
<dbReference type="PANTHER" id="PTHR43575">
    <property type="entry name" value="PROTEIN ABCI7, CHLOROPLASTIC"/>
    <property type="match status" value="1"/>
</dbReference>
<comment type="similarity">
    <text evidence="1">Belongs to the iron-sulfur cluster assembly SufBD family.</text>
</comment>
<dbReference type="InterPro" id="IPR045595">
    <property type="entry name" value="SufBD_N"/>
</dbReference>
<dbReference type="InterPro" id="IPR055346">
    <property type="entry name" value="Fe-S_cluster_assembly_SufBD"/>
</dbReference>
<accession>A0A7W8P7Y8</accession>
<dbReference type="InterPro" id="IPR011542">
    <property type="entry name" value="SUF_FeS_clus_asmbl_SufD"/>
</dbReference>
<dbReference type="GO" id="GO:0016226">
    <property type="term" value="P:iron-sulfur cluster assembly"/>
    <property type="evidence" value="ECO:0007669"/>
    <property type="project" value="InterPro"/>
</dbReference>
<dbReference type="PANTHER" id="PTHR43575:SF1">
    <property type="entry name" value="PROTEIN ABCI7, CHLOROPLASTIC"/>
    <property type="match status" value="1"/>
</dbReference>
<evidence type="ECO:0000259" key="3">
    <source>
        <dbReference type="Pfam" id="PF19295"/>
    </source>
</evidence>
<evidence type="ECO:0000313" key="5">
    <source>
        <dbReference type="Proteomes" id="UP000592820"/>
    </source>
</evidence>
<evidence type="ECO:0000313" key="4">
    <source>
        <dbReference type="EMBL" id="MBB5405103.1"/>
    </source>
</evidence>
<evidence type="ECO:0000259" key="2">
    <source>
        <dbReference type="Pfam" id="PF01458"/>
    </source>
</evidence>
<feature type="domain" description="SUF system FeS cluster assembly SufBD N-terminal" evidence="3">
    <location>
        <begin position="11"/>
        <end position="169"/>
    </location>
</feature>